<comment type="caution">
    <text evidence="1">The sequence shown here is derived from an EMBL/GenBank/DDBJ whole genome shotgun (WGS) entry which is preliminary data.</text>
</comment>
<reference evidence="1" key="1">
    <citation type="journal article" date="2014" name="Front. Microbiol.">
        <title>High frequency of phylogenetically diverse reductive dehalogenase-homologous genes in deep subseafloor sedimentary metagenomes.</title>
        <authorList>
            <person name="Kawai M."/>
            <person name="Futagami T."/>
            <person name="Toyoda A."/>
            <person name="Takaki Y."/>
            <person name="Nishi S."/>
            <person name="Hori S."/>
            <person name="Arai W."/>
            <person name="Tsubouchi T."/>
            <person name="Morono Y."/>
            <person name="Uchiyama I."/>
            <person name="Ito T."/>
            <person name="Fujiyama A."/>
            <person name="Inagaki F."/>
            <person name="Takami H."/>
        </authorList>
    </citation>
    <scope>NUCLEOTIDE SEQUENCE</scope>
    <source>
        <strain evidence="1">Expedition CK06-06</strain>
    </source>
</reference>
<dbReference type="EMBL" id="BARS01051555">
    <property type="protein sequence ID" value="GAG46522.1"/>
    <property type="molecule type" value="Genomic_DNA"/>
</dbReference>
<dbReference type="InterPro" id="IPR017850">
    <property type="entry name" value="Alkaline_phosphatase_core_sf"/>
</dbReference>
<proteinExistence type="predicted"/>
<organism evidence="1">
    <name type="scientific">marine sediment metagenome</name>
    <dbReference type="NCBI Taxonomy" id="412755"/>
    <lineage>
        <taxon>unclassified sequences</taxon>
        <taxon>metagenomes</taxon>
        <taxon>ecological metagenomes</taxon>
    </lineage>
</organism>
<name>X0YH70_9ZZZZ</name>
<gene>
    <name evidence="1" type="ORF">S01H1_76769</name>
</gene>
<sequence length="85" mass="9448">HGKGRVQRALPGLVFHRPKHQSAPQSAIRVGTHKLVVSGPTGRKELFDLSRDVGERTNLAVQMSSKVRELYRMLNTYLASVDAEP</sequence>
<dbReference type="AlphaFoldDB" id="X0YH70"/>
<evidence type="ECO:0000313" key="1">
    <source>
        <dbReference type="EMBL" id="GAG46522.1"/>
    </source>
</evidence>
<feature type="non-terminal residue" evidence="1">
    <location>
        <position position="1"/>
    </location>
</feature>
<protein>
    <submittedName>
        <fullName evidence="1">Uncharacterized protein</fullName>
    </submittedName>
</protein>
<dbReference type="Gene3D" id="3.30.1120.10">
    <property type="match status" value="1"/>
</dbReference>
<dbReference type="SUPFAM" id="SSF53649">
    <property type="entry name" value="Alkaline phosphatase-like"/>
    <property type="match status" value="1"/>
</dbReference>
<accession>X0YH70</accession>